<dbReference type="InterPro" id="IPR038071">
    <property type="entry name" value="UROD/MetE-like_sf"/>
</dbReference>
<evidence type="ECO:0000256" key="6">
    <source>
        <dbReference type="ARBA" id="ARBA00022605"/>
    </source>
</evidence>
<comment type="cofactor">
    <cofactor evidence="12">
        <name>Zn(2+)</name>
        <dbReference type="ChEBI" id="CHEBI:29105"/>
    </cofactor>
    <text evidence="12">Binds 2 Zn(2+) ions per subunit.</text>
</comment>
<evidence type="ECO:0000256" key="1">
    <source>
        <dbReference type="ARBA" id="ARBA00002777"/>
    </source>
</evidence>
<evidence type="ECO:0000259" key="15">
    <source>
        <dbReference type="Pfam" id="PF08267"/>
    </source>
</evidence>
<feature type="binding site" evidence="11">
    <location>
        <position position="616"/>
    </location>
    <ligand>
        <name>L-methionine</name>
        <dbReference type="ChEBI" id="CHEBI:57844"/>
    </ligand>
</feature>
<evidence type="ECO:0000256" key="13">
    <source>
        <dbReference type="PIRSR" id="PIRSR000382-3"/>
    </source>
</evidence>
<keyword evidence="17" id="KW-1185">Reference proteome</keyword>
<feature type="binding site" evidence="12">
    <location>
        <position position="750"/>
    </location>
    <ligand>
        <name>Zn(2+)</name>
        <dbReference type="ChEBI" id="CHEBI:29105"/>
        <label>1</label>
        <note>catalytic</note>
    </ligand>
</feature>
<keyword evidence="7 16" id="KW-0808">Transferase</keyword>
<evidence type="ECO:0000256" key="5">
    <source>
        <dbReference type="ARBA" id="ARBA00022603"/>
    </source>
</evidence>
<keyword evidence="5 16" id="KW-0489">Methyltransferase</keyword>
<feature type="binding site" evidence="11">
    <location>
        <begin position="531"/>
        <end position="532"/>
    </location>
    <ligand>
        <name>5-methyltetrahydropteroyltri-L-glutamate</name>
        <dbReference type="ChEBI" id="CHEBI:58207"/>
    </ligand>
</feature>
<feature type="binding site" evidence="12">
    <location>
        <position position="658"/>
    </location>
    <ligand>
        <name>Zn(2+)</name>
        <dbReference type="ChEBI" id="CHEBI:29105"/>
        <label>2</label>
    </ligand>
</feature>
<feature type="binding site" evidence="11">
    <location>
        <position position="135"/>
    </location>
    <ligand>
        <name>5-methyltetrahydropteroyltri-L-glutamate</name>
        <dbReference type="ChEBI" id="CHEBI:58207"/>
    </ligand>
</feature>
<dbReference type="Pfam" id="PF01717">
    <property type="entry name" value="Meth_synt_2"/>
    <property type="match status" value="1"/>
</dbReference>
<protein>
    <recommendedName>
        <fullName evidence="4">5-methyltetrahydropteroyltriglutamate--homocysteine S-methyltransferase</fullName>
        <ecNumber evidence="4">2.1.1.14</ecNumber>
    </recommendedName>
</protein>
<dbReference type="SUPFAM" id="SSF51726">
    <property type="entry name" value="UROD/MetE-like"/>
    <property type="match status" value="2"/>
</dbReference>
<feature type="binding site" evidence="11">
    <location>
        <begin position="447"/>
        <end position="449"/>
    </location>
    <ligand>
        <name>L-homocysteine</name>
        <dbReference type="ChEBI" id="CHEBI:58199"/>
    </ligand>
</feature>
<dbReference type="InterPro" id="IPR006276">
    <property type="entry name" value="Cobalamin-indep_Met_synthase"/>
</dbReference>
<sequence length="780" mass="87917">MSQSNITSSLSSHVPSHILGYPRIGDKRQTKFALERYWKGKQDKETTRQAIDQVFNANIQHQINADLDIITTGDFAHYDLVLTQATAFGVCPERFKGAKQLDTFDRQFYFARGRDHTGKLEDAAAWQMTKWFDTNYHYLVPELAADEAFSDLDFSEIFKQVEDAKAVLAANNLQDKTLKVVLVGPVSFLYLATSKLEHKLQHLGKLLPVYAKLLNELGEKGVDWVQLDEPILALDLDPTWQQAFERAYNGLQQTPPQLIVACYFDSLGNNCNIACNLPINGLHIDLTRSDNPKQYALQVIDQLPIHKVLSLGVVDGRSVWTTDIAKYQQLLIEANERLNGTKSIEHERLWVGTGASLLHLPVDISLEQLPSELEGKLAFAKQKLFEVALCAEVASGEVSSEQVAAQTKAINLTPLAGKAEVRQGQFDERYAKQQQALNLPLLPTTTIGSFPQTSEIRRARHQWNKGEISDSEYQQLIKQEIERCVQNQQKLGLDVLVHGEAERTDMVEYFAQYLEGFWLSSNGWVQSYGTRCVRPPIVVGDISRPNAMTVEWTTYAQSLTDKPIKGMLTGPVTILNWSFAPSDTATRDILRLQIAEAINQEVNDLQQAGIKIIQIDEPAFREGLPLKKVEQDHYWKQAVSAFKHAASSANEQTQIHTHMCYSSFHDCLPHIQNMDADVITIETARSGLQLLDAFKTDKEQDGHQGYRNAIGPGVYDIHSPRAPDSEAMQVVIEAASKYIPVERLWINPDCGLKTRNWQEVTEQLTNMVEMTKVVRQKHLV</sequence>
<accession>A0A379LLI5</accession>
<dbReference type="GO" id="GO:0003871">
    <property type="term" value="F:5-methyltetrahydropteroyltriglutamate-homocysteine S-methyltransferase activity"/>
    <property type="evidence" value="ECO:0007669"/>
    <property type="project" value="UniProtKB-EC"/>
</dbReference>
<feature type="binding site" evidence="12">
    <location>
        <position position="660"/>
    </location>
    <ligand>
        <name>Zn(2+)</name>
        <dbReference type="ChEBI" id="CHEBI:29105"/>
        <label>1</label>
        <note>catalytic</note>
    </ligand>
</feature>
<feature type="binding site" evidence="11">
    <location>
        <position position="500"/>
    </location>
    <ligand>
        <name>L-methionine</name>
        <dbReference type="ChEBI" id="CHEBI:57844"/>
    </ligand>
</feature>
<dbReference type="GO" id="GO:0008270">
    <property type="term" value="F:zinc ion binding"/>
    <property type="evidence" value="ECO:0007669"/>
    <property type="project" value="InterPro"/>
</dbReference>
<evidence type="ECO:0000256" key="12">
    <source>
        <dbReference type="PIRSR" id="PIRSR000382-2"/>
    </source>
</evidence>
<dbReference type="GO" id="GO:0032259">
    <property type="term" value="P:methylation"/>
    <property type="evidence" value="ECO:0007669"/>
    <property type="project" value="UniProtKB-KW"/>
</dbReference>
<dbReference type="STRING" id="1123034.GCA_000685805_02145"/>
<evidence type="ECO:0000256" key="11">
    <source>
        <dbReference type="PIRSR" id="PIRSR000382-1"/>
    </source>
</evidence>
<dbReference type="AlphaFoldDB" id="A0A379LLI5"/>
<dbReference type="Pfam" id="PF08267">
    <property type="entry name" value="Meth_synt_1"/>
    <property type="match status" value="1"/>
</dbReference>
<feature type="domain" description="Cobalamin-independent methionine synthase MetE C-terminal/archaeal" evidence="14">
    <location>
        <begin position="442"/>
        <end position="772"/>
    </location>
</feature>
<gene>
    <name evidence="16" type="primary">metE</name>
    <name evidence="16" type="ORF">NCTC10526_01641</name>
</gene>
<dbReference type="RefSeq" id="WP_051584518.1">
    <property type="nucleotide sequence ID" value="NZ_CAJHAQ010000001.1"/>
</dbReference>
<evidence type="ECO:0000256" key="9">
    <source>
        <dbReference type="ARBA" id="ARBA00022833"/>
    </source>
</evidence>
<keyword evidence="8 12" id="KW-0479">Metal-binding</keyword>
<dbReference type="UniPathway" id="UPA00051">
    <property type="reaction ID" value="UER00082"/>
</dbReference>
<dbReference type="GO" id="GO:0009086">
    <property type="term" value="P:methionine biosynthetic process"/>
    <property type="evidence" value="ECO:0007669"/>
    <property type="project" value="UniProtKB-KW"/>
</dbReference>
<dbReference type="NCBIfam" id="NF003556">
    <property type="entry name" value="PRK05222.1"/>
    <property type="match status" value="1"/>
</dbReference>
<reference evidence="16 17" key="1">
    <citation type="submission" date="2018-06" db="EMBL/GenBank/DDBJ databases">
        <authorList>
            <consortium name="Pathogen Informatics"/>
            <person name="Doyle S."/>
        </authorList>
    </citation>
    <scope>NUCLEOTIDE SEQUENCE [LARGE SCALE GENOMIC DNA]</scope>
    <source>
        <strain evidence="16 17">NCTC10526</strain>
    </source>
</reference>
<evidence type="ECO:0000256" key="4">
    <source>
        <dbReference type="ARBA" id="ARBA00012034"/>
    </source>
</evidence>
<dbReference type="Proteomes" id="UP000254123">
    <property type="component" value="Unassembled WGS sequence"/>
</dbReference>
<evidence type="ECO:0000256" key="2">
    <source>
        <dbReference type="ARBA" id="ARBA00004681"/>
    </source>
</evidence>
<name>A0A379LLI5_9GAMM</name>
<feature type="binding site" evidence="11">
    <location>
        <position position="616"/>
    </location>
    <ligand>
        <name>L-homocysteine</name>
        <dbReference type="ChEBI" id="CHEBI:58199"/>
    </ligand>
</feature>
<feature type="binding site" evidence="11">
    <location>
        <position position="577"/>
    </location>
    <ligand>
        <name>5-methyltetrahydropteroyltri-L-glutamate</name>
        <dbReference type="ChEBI" id="CHEBI:58207"/>
    </ligand>
</feature>
<comment type="pathway">
    <text evidence="2">Amino-acid biosynthesis; L-methionine biosynthesis via de novo pathway; L-methionine from L-homocysteine (MetE route): step 1/1.</text>
</comment>
<feature type="active site" description="Proton donor" evidence="13">
    <location>
        <position position="718"/>
    </location>
</feature>
<dbReference type="InterPro" id="IPR002629">
    <property type="entry name" value="Met_Synth_C/arc"/>
</dbReference>
<feature type="binding site" evidence="12">
    <location>
        <position position="682"/>
    </location>
    <ligand>
        <name>Zn(2+)</name>
        <dbReference type="ChEBI" id="CHEBI:29105"/>
        <label>1</label>
        <note>catalytic</note>
    </ligand>
</feature>
<comment type="function">
    <text evidence="1">Catalyzes the transfer of a methyl group from 5-methyltetrahydrofolate to homocysteine resulting in methionine formation.</text>
</comment>
<dbReference type="EMBL" id="UGVC01000001">
    <property type="protein sequence ID" value="SUD91291.1"/>
    <property type="molecule type" value="Genomic_DNA"/>
</dbReference>
<evidence type="ECO:0000256" key="7">
    <source>
        <dbReference type="ARBA" id="ARBA00022679"/>
    </source>
</evidence>
<feature type="binding site" evidence="11">
    <location>
        <begin position="447"/>
        <end position="449"/>
    </location>
    <ligand>
        <name>L-methionine</name>
        <dbReference type="ChEBI" id="CHEBI:57844"/>
    </ligand>
</feature>
<evidence type="ECO:0000256" key="8">
    <source>
        <dbReference type="ARBA" id="ARBA00022723"/>
    </source>
</evidence>
<evidence type="ECO:0000313" key="16">
    <source>
        <dbReference type="EMBL" id="SUD91291.1"/>
    </source>
</evidence>
<keyword evidence="10" id="KW-0486">Methionine biosynthesis</keyword>
<dbReference type="CDD" id="cd03311">
    <property type="entry name" value="CIMS_C_terminal_like"/>
    <property type="match status" value="1"/>
</dbReference>
<dbReference type="InterPro" id="IPR013215">
    <property type="entry name" value="Cbl-indep_Met_Synth_N"/>
</dbReference>
<proteinExistence type="inferred from homology"/>
<comment type="similarity">
    <text evidence="3">Belongs to the vitamin-B12 independent methionine synthase family.</text>
</comment>
<evidence type="ECO:0000256" key="3">
    <source>
        <dbReference type="ARBA" id="ARBA00009553"/>
    </source>
</evidence>
<dbReference type="EC" id="2.1.1.14" evidence="4"/>
<keyword evidence="6" id="KW-0028">Amino-acid biosynthesis</keyword>
<feature type="domain" description="Cobalamin-independent methionine synthase MetE N-terminal" evidence="15">
    <location>
        <begin position="16"/>
        <end position="336"/>
    </location>
</feature>
<evidence type="ECO:0000259" key="14">
    <source>
        <dbReference type="Pfam" id="PF01717"/>
    </source>
</evidence>
<evidence type="ECO:0000256" key="10">
    <source>
        <dbReference type="ARBA" id="ARBA00023167"/>
    </source>
</evidence>
<keyword evidence="9 12" id="KW-0862">Zinc</keyword>
<dbReference type="PIRSF" id="PIRSF000382">
    <property type="entry name" value="MeTrfase_B12_ind"/>
    <property type="match status" value="1"/>
</dbReference>
<evidence type="ECO:0000313" key="17">
    <source>
        <dbReference type="Proteomes" id="UP000254123"/>
    </source>
</evidence>
<dbReference type="PANTHER" id="PTHR30519">
    <property type="entry name" value="5-METHYLTETRAHYDROPTEROYLTRIGLUTAMATE--HOMOCYSTEINE METHYLTRANSFERASE"/>
    <property type="match status" value="1"/>
</dbReference>
<feature type="binding site" evidence="11">
    <location>
        <position position="31"/>
    </location>
    <ligand>
        <name>5-methyltetrahydropteroyltri-L-glutamate</name>
        <dbReference type="ChEBI" id="CHEBI:58207"/>
    </ligand>
</feature>
<dbReference type="Gene3D" id="3.20.20.210">
    <property type="match status" value="2"/>
</dbReference>
<organism evidence="16 17">
    <name type="scientific">Psychrobacter phenylpyruvicus</name>
    <dbReference type="NCBI Taxonomy" id="29432"/>
    <lineage>
        <taxon>Bacteria</taxon>
        <taxon>Pseudomonadati</taxon>
        <taxon>Pseudomonadota</taxon>
        <taxon>Gammaproteobacteria</taxon>
        <taxon>Moraxellales</taxon>
        <taxon>Moraxellaceae</taxon>
        <taxon>Psychrobacter</taxon>
    </lineage>
</organism>